<dbReference type="EMBL" id="JAAMPC010000020">
    <property type="protein sequence ID" value="KAG2245399.1"/>
    <property type="molecule type" value="Genomic_DNA"/>
</dbReference>
<sequence>MLSSSPTSFTHPFLSTSPPLAPTPARRIRRGCTRSRGERRRRPLRSTRFWRFLAARRGRISNRLTGDWLGSATPTWRREPIGATLRRMSS</sequence>
<reference evidence="2 3" key="1">
    <citation type="submission" date="2020-02" db="EMBL/GenBank/DDBJ databases">
        <authorList>
            <person name="Ma Q."/>
            <person name="Huang Y."/>
            <person name="Song X."/>
            <person name="Pei D."/>
        </authorList>
    </citation>
    <scope>NUCLEOTIDE SEQUENCE [LARGE SCALE GENOMIC DNA]</scope>
    <source>
        <strain evidence="2">Sxm20200214</strain>
        <tissue evidence="2">Leaf</tissue>
    </source>
</reference>
<proteinExistence type="predicted"/>
<evidence type="ECO:0000313" key="3">
    <source>
        <dbReference type="Proteomes" id="UP000886595"/>
    </source>
</evidence>
<dbReference type="AlphaFoldDB" id="A0A8X7TKW7"/>
<keyword evidence="3" id="KW-1185">Reference proteome</keyword>
<gene>
    <name evidence="2" type="ORF">Bca52824_092770</name>
</gene>
<dbReference type="Proteomes" id="UP000886595">
    <property type="component" value="Unassembled WGS sequence"/>
</dbReference>
<organism evidence="2 3">
    <name type="scientific">Brassica carinata</name>
    <name type="common">Ethiopian mustard</name>
    <name type="synonym">Abyssinian cabbage</name>
    <dbReference type="NCBI Taxonomy" id="52824"/>
    <lineage>
        <taxon>Eukaryota</taxon>
        <taxon>Viridiplantae</taxon>
        <taxon>Streptophyta</taxon>
        <taxon>Embryophyta</taxon>
        <taxon>Tracheophyta</taxon>
        <taxon>Spermatophyta</taxon>
        <taxon>Magnoliopsida</taxon>
        <taxon>eudicotyledons</taxon>
        <taxon>Gunneridae</taxon>
        <taxon>Pentapetalae</taxon>
        <taxon>rosids</taxon>
        <taxon>malvids</taxon>
        <taxon>Brassicales</taxon>
        <taxon>Brassicaceae</taxon>
        <taxon>Brassiceae</taxon>
        <taxon>Brassica</taxon>
    </lineage>
</organism>
<accession>A0A8X7TKW7</accession>
<comment type="caution">
    <text evidence="2">The sequence shown here is derived from an EMBL/GenBank/DDBJ whole genome shotgun (WGS) entry which is preliminary data.</text>
</comment>
<feature type="compositionally biased region" description="Polar residues" evidence="1">
    <location>
        <begin position="1"/>
        <end position="18"/>
    </location>
</feature>
<feature type="region of interest" description="Disordered" evidence="1">
    <location>
        <begin position="1"/>
        <end position="41"/>
    </location>
</feature>
<name>A0A8X7TKW7_BRACI</name>
<feature type="compositionally biased region" description="Basic residues" evidence="1">
    <location>
        <begin position="26"/>
        <end position="41"/>
    </location>
</feature>
<evidence type="ECO:0000313" key="2">
    <source>
        <dbReference type="EMBL" id="KAG2245399.1"/>
    </source>
</evidence>
<evidence type="ECO:0000256" key="1">
    <source>
        <dbReference type="SAM" id="MobiDB-lite"/>
    </source>
</evidence>
<protein>
    <submittedName>
        <fullName evidence="2">Uncharacterized protein</fullName>
    </submittedName>
</protein>